<dbReference type="EMBL" id="JAYKXN010000001">
    <property type="protein sequence ID" value="KAK7319748.1"/>
    <property type="molecule type" value="Genomic_DNA"/>
</dbReference>
<dbReference type="Proteomes" id="UP001359559">
    <property type="component" value="Unassembled WGS sequence"/>
</dbReference>
<sequence>MLSSSLTMRRSFTHARKTLSSLVKRHRHSKAWSPFSERLHRKAVDELASSLHLGSGSGSQIEFEGSIKALKLQLPSLTCTLHSATVVGNHKVDASGKIIVGDTFID</sequence>
<proteinExistence type="predicted"/>
<organism evidence="1 2">
    <name type="scientific">Clitoria ternatea</name>
    <name type="common">Butterfly pea</name>
    <dbReference type="NCBI Taxonomy" id="43366"/>
    <lineage>
        <taxon>Eukaryota</taxon>
        <taxon>Viridiplantae</taxon>
        <taxon>Streptophyta</taxon>
        <taxon>Embryophyta</taxon>
        <taxon>Tracheophyta</taxon>
        <taxon>Spermatophyta</taxon>
        <taxon>Magnoliopsida</taxon>
        <taxon>eudicotyledons</taxon>
        <taxon>Gunneridae</taxon>
        <taxon>Pentapetalae</taxon>
        <taxon>rosids</taxon>
        <taxon>fabids</taxon>
        <taxon>Fabales</taxon>
        <taxon>Fabaceae</taxon>
        <taxon>Papilionoideae</taxon>
        <taxon>50 kb inversion clade</taxon>
        <taxon>NPAAA clade</taxon>
        <taxon>indigoferoid/millettioid clade</taxon>
        <taxon>Phaseoleae</taxon>
        <taxon>Clitoria</taxon>
    </lineage>
</organism>
<protein>
    <submittedName>
        <fullName evidence="1">Uncharacterized protein</fullName>
    </submittedName>
</protein>
<keyword evidence="2" id="KW-1185">Reference proteome</keyword>
<accession>A0AAN9KPA3</accession>
<evidence type="ECO:0000313" key="1">
    <source>
        <dbReference type="EMBL" id="KAK7319748.1"/>
    </source>
</evidence>
<comment type="caution">
    <text evidence="1">The sequence shown here is derived from an EMBL/GenBank/DDBJ whole genome shotgun (WGS) entry which is preliminary data.</text>
</comment>
<dbReference type="AlphaFoldDB" id="A0AAN9KPA3"/>
<reference evidence="1 2" key="1">
    <citation type="submission" date="2024-01" db="EMBL/GenBank/DDBJ databases">
        <title>The genomes of 5 underutilized Papilionoideae crops provide insights into root nodulation and disease resistance.</title>
        <authorList>
            <person name="Yuan L."/>
        </authorList>
    </citation>
    <scope>NUCLEOTIDE SEQUENCE [LARGE SCALE GENOMIC DNA]</scope>
    <source>
        <strain evidence="1">LY-2023</strain>
        <tissue evidence="1">Leaf</tissue>
    </source>
</reference>
<name>A0AAN9KPA3_CLITE</name>
<gene>
    <name evidence="1" type="ORF">RJT34_04473</name>
</gene>
<evidence type="ECO:0000313" key="2">
    <source>
        <dbReference type="Proteomes" id="UP001359559"/>
    </source>
</evidence>